<name>A0A0N4X4T9_HAEPC</name>
<dbReference type="WBParaSite" id="HPLM_0001938101-mRNA-1">
    <property type="protein sequence ID" value="HPLM_0001938101-mRNA-1"/>
    <property type="gene ID" value="HPLM_0001938101"/>
</dbReference>
<sequence length="40" mass="4619">MDAEESRRKSDWQNVYSAAEGYGAILLKDTLAKHKVENFF</sequence>
<evidence type="ECO:0000313" key="1">
    <source>
        <dbReference type="EMBL" id="VDO76791.1"/>
    </source>
</evidence>
<protein>
    <submittedName>
        <fullName evidence="3">GLOBIN domain-containing protein</fullName>
    </submittedName>
</protein>
<organism evidence="3">
    <name type="scientific">Haemonchus placei</name>
    <name type="common">Barber's pole worm</name>
    <dbReference type="NCBI Taxonomy" id="6290"/>
    <lineage>
        <taxon>Eukaryota</taxon>
        <taxon>Metazoa</taxon>
        <taxon>Ecdysozoa</taxon>
        <taxon>Nematoda</taxon>
        <taxon>Chromadorea</taxon>
        <taxon>Rhabditida</taxon>
        <taxon>Rhabditina</taxon>
        <taxon>Rhabditomorpha</taxon>
        <taxon>Strongyloidea</taxon>
        <taxon>Trichostrongylidae</taxon>
        <taxon>Haemonchus</taxon>
    </lineage>
</organism>
<reference evidence="3" key="1">
    <citation type="submission" date="2017-02" db="UniProtKB">
        <authorList>
            <consortium name="WormBaseParasite"/>
        </authorList>
    </citation>
    <scope>IDENTIFICATION</scope>
</reference>
<dbReference type="EMBL" id="UZAF01021255">
    <property type="protein sequence ID" value="VDO76791.1"/>
    <property type="molecule type" value="Genomic_DNA"/>
</dbReference>
<evidence type="ECO:0000313" key="3">
    <source>
        <dbReference type="WBParaSite" id="HPLM_0001938101-mRNA-1"/>
    </source>
</evidence>
<evidence type="ECO:0000313" key="2">
    <source>
        <dbReference type="Proteomes" id="UP000268014"/>
    </source>
</evidence>
<reference evidence="1 2" key="2">
    <citation type="submission" date="2018-11" db="EMBL/GenBank/DDBJ databases">
        <authorList>
            <consortium name="Pathogen Informatics"/>
        </authorList>
    </citation>
    <scope>NUCLEOTIDE SEQUENCE [LARGE SCALE GENOMIC DNA]</scope>
    <source>
        <strain evidence="1 2">MHpl1</strain>
    </source>
</reference>
<keyword evidence="2" id="KW-1185">Reference proteome</keyword>
<accession>A0A0N4X4T9</accession>
<dbReference type="AlphaFoldDB" id="A0A0N4X4T9"/>
<gene>
    <name evidence="1" type="ORF">HPLM_LOCUS19373</name>
</gene>
<proteinExistence type="predicted"/>
<dbReference type="Proteomes" id="UP000268014">
    <property type="component" value="Unassembled WGS sequence"/>
</dbReference>